<organism evidence="4">
    <name type="scientific">uncultured Microcoleus sp</name>
    <dbReference type="NCBI Taxonomy" id="259945"/>
    <lineage>
        <taxon>Bacteria</taxon>
        <taxon>Bacillati</taxon>
        <taxon>Cyanobacteriota</taxon>
        <taxon>Cyanophyceae</taxon>
        <taxon>Oscillatoriophycideae</taxon>
        <taxon>Oscillatoriales</taxon>
        <taxon>Microcoleaceae</taxon>
        <taxon>Microcoleus</taxon>
        <taxon>environmental samples</taxon>
    </lineage>
</organism>
<dbReference type="Pfam" id="PF09712">
    <property type="entry name" value="PHA_synth_III_E"/>
    <property type="match status" value="1"/>
</dbReference>
<evidence type="ECO:0000313" key="4">
    <source>
        <dbReference type="EMBL" id="CAA9425214.1"/>
    </source>
</evidence>
<dbReference type="UniPathway" id="UPA00917"/>
<sequence>MSILSLSYQSYVADVNMWESWFDFIKSATTPATPAAVKATQNQAELWQIYLKGLQKLTQLWAESLQQSLESGTGSVGGYAGALIELSNLYWNMYEKTFGSVLQSPNLGYAREFNNKLLKSFDAGINFSKANFDYQIVLLDVWLKASEELMRELASSEKKGETVQNWQQLLQVWSSVFDGVFVQRFRAEDALEARGNFLNSAMIYRLYQQQLMEVFLKMYDLPTRSEVDEIHHSIYELRKEVKSLKKALEKPQLKG</sequence>
<dbReference type="GO" id="GO:0042619">
    <property type="term" value="P:poly-hydroxybutyrate biosynthetic process"/>
    <property type="evidence" value="ECO:0007669"/>
    <property type="project" value="UniProtKB-KW"/>
</dbReference>
<name>A0A6J4PT29_9CYAN</name>
<protein>
    <recommendedName>
        <fullName evidence="2">Poly(3-hydroxyalkanoate) polymerase subunit PhaE</fullName>
    </recommendedName>
</protein>
<gene>
    <name evidence="4" type="ORF">AVDCRST_MAG84-7435</name>
</gene>
<accession>A0A6J4PT29</accession>
<evidence type="ECO:0000256" key="2">
    <source>
        <dbReference type="ARBA" id="ARBA00019066"/>
    </source>
</evidence>
<proteinExistence type="predicted"/>
<keyword evidence="3" id="KW-0583">PHB biosynthesis</keyword>
<comment type="pathway">
    <text evidence="1">Biopolymer metabolism; poly-(R)-3-hydroxybutanoate biosynthesis.</text>
</comment>
<dbReference type="InterPro" id="IPR010123">
    <property type="entry name" value="PHA_synth_III_E"/>
</dbReference>
<dbReference type="AlphaFoldDB" id="A0A6J4PT29"/>
<reference evidence="4" key="1">
    <citation type="submission" date="2020-02" db="EMBL/GenBank/DDBJ databases">
        <authorList>
            <person name="Meier V. D."/>
        </authorList>
    </citation>
    <scope>NUCLEOTIDE SEQUENCE</scope>
    <source>
        <strain evidence="4">AVDCRST_MAG84</strain>
    </source>
</reference>
<dbReference type="EMBL" id="CADCTZ010001848">
    <property type="protein sequence ID" value="CAA9425214.1"/>
    <property type="molecule type" value="Genomic_DNA"/>
</dbReference>
<evidence type="ECO:0000256" key="1">
    <source>
        <dbReference type="ARBA" id="ARBA00004683"/>
    </source>
</evidence>
<evidence type="ECO:0000256" key="3">
    <source>
        <dbReference type="ARBA" id="ARBA00022752"/>
    </source>
</evidence>